<dbReference type="InterPro" id="IPR011701">
    <property type="entry name" value="MFS"/>
</dbReference>
<keyword evidence="5 6" id="KW-0472">Membrane</keyword>
<dbReference type="GO" id="GO:0022857">
    <property type="term" value="F:transmembrane transporter activity"/>
    <property type="evidence" value="ECO:0007669"/>
    <property type="project" value="InterPro"/>
</dbReference>
<dbReference type="SUPFAM" id="SSF103473">
    <property type="entry name" value="MFS general substrate transporter"/>
    <property type="match status" value="1"/>
</dbReference>
<feature type="transmembrane region" description="Helical" evidence="6">
    <location>
        <begin position="215"/>
        <end position="235"/>
    </location>
</feature>
<evidence type="ECO:0000313" key="8">
    <source>
        <dbReference type="Proteomes" id="UP000024635"/>
    </source>
</evidence>
<dbReference type="InterPro" id="IPR004741">
    <property type="entry name" value="Oxa_For_antiport_fam_transptr"/>
</dbReference>
<dbReference type="Proteomes" id="UP000024635">
    <property type="component" value="Unassembled WGS sequence"/>
</dbReference>
<feature type="transmembrane region" description="Helical" evidence="6">
    <location>
        <begin position="161"/>
        <end position="181"/>
    </location>
</feature>
<dbReference type="PANTHER" id="PTHR43385:SF1">
    <property type="entry name" value="RIBOFLAVIN TRANSPORTER RIBJ"/>
    <property type="match status" value="1"/>
</dbReference>
<dbReference type="Gene3D" id="1.20.1250.20">
    <property type="entry name" value="MFS general substrate transporter like domains"/>
    <property type="match status" value="2"/>
</dbReference>
<evidence type="ECO:0000256" key="5">
    <source>
        <dbReference type="ARBA" id="ARBA00023136"/>
    </source>
</evidence>
<reference evidence="8" key="1">
    <citation type="journal article" date="2015" name="Nat. Genet.">
        <title>The genome and transcriptome of the zoonotic hookworm Ancylostoma ceylanicum identify infection-specific gene families.</title>
        <authorList>
            <person name="Schwarz E.M."/>
            <person name="Hu Y."/>
            <person name="Antoshechkin I."/>
            <person name="Miller M.M."/>
            <person name="Sternberg P.W."/>
            <person name="Aroian R.V."/>
        </authorList>
    </citation>
    <scope>NUCLEOTIDE SEQUENCE</scope>
    <source>
        <strain evidence="8">HY135</strain>
    </source>
</reference>
<dbReference type="GO" id="GO:0016020">
    <property type="term" value="C:membrane"/>
    <property type="evidence" value="ECO:0007669"/>
    <property type="project" value="UniProtKB-SubCell"/>
</dbReference>
<feature type="transmembrane region" description="Helical" evidence="6">
    <location>
        <begin position="298"/>
        <end position="317"/>
    </location>
</feature>
<keyword evidence="4 6" id="KW-1133">Transmembrane helix</keyword>
<dbReference type="OrthoDB" id="410267at2759"/>
<evidence type="ECO:0000256" key="1">
    <source>
        <dbReference type="ARBA" id="ARBA00004141"/>
    </source>
</evidence>
<dbReference type="PANTHER" id="PTHR43385">
    <property type="entry name" value="RIBOFLAVIN TRANSPORTER RIBJ"/>
    <property type="match status" value="1"/>
</dbReference>
<keyword evidence="2" id="KW-0813">Transport</keyword>
<name>A0A016S147_9BILA</name>
<dbReference type="AlphaFoldDB" id="A0A016S147"/>
<dbReference type="InterPro" id="IPR036259">
    <property type="entry name" value="MFS_trans_sf"/>
</dbReference>
<evidence type="ECO:0000256" key="3">
    <source>
        <dbReference type="ARBA" id="ARBA00022692"/>
    </source>
</evidence>
<gene>
    <name evidence="7" type="primary">Acey_s0317.g2313</name>
    <name evidence="7" type="synonym">Acey-F10G7.5</name>
    <name evidence="7" type="ORF">Y032_0317g2313</name>
</gene>
<dbReference type="CDD" id="cd17353">
    <property type="entry name" value="MFS_OFA_like"/>
    <property type="match status" value="1"/>
</dbReference>
<dbReference type="STRING" id="53326.A0A016S147"/>
<accession>A0A016S147</accession>
<comment type="caution">
    <text evidence="7">The sequence shown here is derived from an EMBL/GenBank/DDBJ whole genome shotgun (WGS) entry which is preliminary data.</text>
</comment>
<organism evidence="7 8">
    <name type="scientific">Ancylostoma ceylanicum</name>
    <dbReference type="NCBI Taxonomy" id="53326"/>
    <lineage>
        <taxon>Eukaryota</taxon>
        <taxon>Metazoa</taxon>
        <taxon>Ecdysozoa</taxon>
        <taxon>Nematoda</taxon>
        <taxon>Chromadorea</taxon>
        <taxon>Rhabditida</taxon>
        <taxon>Rhabditina</taxon>
        <taxon>Rhabditomorpha</taxon>
        <taxon>Strongyloidea</taxon>
        <taxon>Ancylostomatidae</taxon>
        <taxon>Ancylostomatinae</taxon>
        <taxon>Ancylostoma</taxon>
    </lineage>
</organism>
<feature type="transmembrane region" description="Helical" evidence="6">
    <location>
        <begin position="474"/>
        <end position="493"/>
    </location>
</feature>
<dbReference type="InterPro" id="IPR052983">
    <property type="entry name" value="MFS_Riboflavin_Transporter"/>
</dbReference>
<feature type="transmembrane region" description="Helical" evidence="6">
    <location>
        <begin position="118"/>
        <end position="141"/>
    </location>
</feature>
<keyword evidence="8" id="KW-1185">Reference proteome</keyword>
<evidence type="ECO:0000313" key="7">
    <source>
        <dbReference type="EMBL" id="EYB84380.1"/>
    </source>
</evidence>
<feature type="transmembrane region" description="Helical" evidence="6">
    <location>
        <begin position="190"/>
        <end position="209"/>
    </location>
</feature>
<comment type="subcellular location">
    <subcellularLocation>
        <location evidence="1">Membrane</location>
        <topology evidence="1">Multi-pass membrane protein</topology>
    </subcellularLocation>
</comment>
<sequence length="543" mass="60188">MTSDVDIVREAFIRMIWAQRKTAYNFFRFAVEHRRTTYLESASPIPYSDMRFTLKIHRHLVSFPPALELGLSRHETSRPNRCQVHRNSLSRQWRRACPCLMDTHDFVLRRIPRQARPATVLIGGLFSMLSYGVVYTFGNLLPYMVSYFRWKVDPNMGVGRLIWLQTLMSGVPFAMLIGGVLERKLGGRRTAILGSVIYTSGIATTFFSIQHSLSAVLLTMGFFASVGQSIAYNGILTTAQRWFPENVGLAGGMIVAGYGCGAFILSPLQTAFINPLDYRVNSEGFFTQVDLLERVPQVFIVMAVVFALLQLVGLPFVGQPVEELGVETDPLIMENTERSVATQLKSATFLLLFVSLTCNALWVQLISGLYKAYGQQFIHSDLFLSLVGSLASVFNACSRVIWGIVADSTSFQFSMSIVCTLGATLVWLLPAIRMLNNQLAFLAVICAVFTCIGGTYSLFPYITHKCFGSTNFGVLYGFLQCALSVAGVAAAVLSQFVLPLVGFDVLFLIMGSFMAVSLLLTSFVHCTVPKEIRVASDNSYVEE</sequence>
<feature type="transmembrane region" description="Helical" evidence="6">
    <location>
        <begin position="349"/>
        <end position="370"/>
    </location>
</feature>
<feature type="transmembrane region" description="Helical" evidence="6">
    <location>
        <begin position="505"/>
        <end position="524"/>
    </location>
</feature>
<feature type="transmembrane region" description="Helical" evidence="6">
    <location>
        <begin position="382"/>
        <end position="405"/>
    </location>
</feature>
<evidence type="ECO:0000256" key="4">
    <source>
        <dbReference type="ARBA" id="ARBA00022989"/>
    </source>
</evidence>
<dbReference type="Pfam" id="PF07690">
    <property type="entry name" value="MFS_1"/>
    <property type="match status" value="1"/>
</dbReference>
<evidence type="ECO:0000256" key="6">
    <source>
        <dbReference type="SAM" id="Phobius"/>
    </source>
</evidence>
<dbReference type="NCBIfam" id="TIGR00890">
    <property type="entry name" value="2A0111"/>
    <property type="match status" value="1"/>
</dbReference>
<protein>
    <recommendedName>
        <fullName evidence="9">Major facilitator superfamily (MFS) profile domain-containing protein</fullName>
    </recommendedName>
</protein>
<proteinExistence type="predicted"/>
<evidence type="ECO:0000256" key="2">
    <source>
        <dbReference type="ARBA" id="ARBA00022448"/>
    </source>
</evidence>
<evidence type="ECO:0008006" key="9">
    <source>
        <dbReference type="Google" id="ProtNLM"/>
    </source>
</evidence>
<dbReference type="EMBL" id="JARK01001653">
    <property type="protein sequence ID" value="EYB84380.1"/>
    <property type="molecule type" value="Genomic_DNA"/>
</dbReference>
<feature type="transmembrane region" description="Helical" evidence="6">
    <location>
        <begin position="439"/>
        <end position="462"/>
    </location>
</feature>
<keyword evidence="3 6" id="KW-0812">Transmembrane</keyword>
<feature type="transmembrane region" description="Helical" evidence="6">
    <location>
        <begin position="411"/>
        <end position="432"/>
    </location>
</feature>